<dbReference type="PANTHER" id="PTHR30525">
    <property type="entry name" value="1-DEOXY-D-XYLULOSE 5-PHOSPHATE REDUCTOISOMERASE"/>
    <property type="match status" value="1"/>
</dbReference>
<accession>X1L6N4</accession>
<dbReference type="EC" id="1.1.1.267" evidence="5"/>
<dbReference type="Pfam" id="PF13288">
    <property type="entry name" value="DXPR_C"/>
    <property type="match status" value="1"/>
</dbReference>
<comment type="cofactor">
    <cofactor evidence="1">
        <name>Mn(2+)</name>
        <dbReference type="ChEBI" id="CHEBI:29035"/>
    </cofactor>
</comment>
<comment type="caution">
    <text evidence="15">The sequence shown here is derived from an EMBL/GenBank/DDBJ whole genome shotgun (WGS) entry which is preliminary data.</text>
</comment>
<dbReference type="HAMAP" id="MF_00183">
    <property type="entry name" value="DXP_reductoisom"/>
    <property type="match status" value="1"/>
</dbReference>
<keyword evidence="6" id="KW-0479">Metal-binding</keyword>
<dbReference type="InterPro" id="IPR036169">
    <property type="entry name" value="DXPR_C_sf"/>
</dbReference>
<dbReference type="GO" id="GO:0030145">
    <property type="term" value="F:manganese ion binding"/>
    <property type="evidence" value="ECO:0007669"/>
    <property type="project" value="TreeGrafter"/>
</dbReference>
<evidence type="ECO:0000256" key="7">
    <source>
        <dbReference type="ARBA" id="ARBA00022857"/>
    </source>
</evidence>
<feature type="domain" description="1-deoxy-D-xylulose 5-phosphate reductoisomerase C-terminal" evidence="13">
    <location>
        <begin position="51"/>
        <end position="134"/>
    </location>
</feature>
<keyword evidence="8" id="KW-0560">Oxidoreductase</keyword>
<dbReference type="SUPFAM" id="SSF69055">
    <property type="entry name" value="1-deoxy-D-xylulose-5-phosphate reductoisomerase, C-terminal domain"/>
    <property type="match status" value="1"/>
</dbReference>
<dbReference type="GO" id="GO:0070402">
    <property type="term" value="F:NADPH binding"/>
    <property type="evidence" value="ECO:0007669"/>
    <property type="project" value="InterPro"/>
</dbReference>
<dbReference type="InterPro" id="IPR003821">
    <property type="entry name" value="DXP_reductoisomerase"/>
</dbReference>
<evidence type="ECO:0000256" key="9">
    <source>
        <dbReference type="ARBA" id="ARBA00023211"/>
    </source>
</evidence>
<evidence type="ECO:0000259" key="12">
    <source>
        <dbReference type="Pfam" id="PF02670"/>
    </source>
</evidence>
<comment type="similarity">
    <text evidence="4">Belongs to the DXR family.</text>
</comment>
<dbReference type="Gene3D" id="1.10.1740.10">
    <property type="match status" value="1"/>
</dbReference>
<evidence type="ECO:0000256" key="3">
    <source>
        <dbReference type="ARBA" id="ARBA00005094"/>
    </source>
</evidence>
<feature type="domain" description="1-deoxy-D-xylulose 5-phosphate reductoisomerase N-terminal" evidence="12">
    <location>
        <begin position="1"/>
        <end position="37"/>
    </location>
</feature>
<protein>
    <recommendedName>
        <fullName evidence="5">1-deoxy-D-xylulose-5-phosphate reductoisomerase</fullName>
        <ecNumber evidence="5">1.1.1.267</ecNumber>
    </recommendedName>
</protein>
<sequence length="292" mass="32626">MVVVAITGIASLVPTFEAIKHRKKIALASKEAMVVAGELLTREAKVRNTIILPIDSEHSAIFQCLKNEPKNNIEKIILTASGGPLYNLTTSALKDVSVEDALNHPNWKMGKKVTIDSATLMNKGLEVIEARWLFGIPTDKIEIVIHPQSYVHSMVQFIDGTILAQLSEHDMKISIQFALFYPERANNNYTRLDFTRISQLTFKKPNFSKFSCIKLAYKALDINGTMPAVLNGANEIAVNAFLNKQINITDIPIIIQNIMKEHKAMPNPSINDILDADCWARQRALSLCENKK</sequence>
<dbReference type="InterPro" id="IPR013644">
    <property type="entry name" value="DXP_reductoisomerase_C"/>
</dbReference>
<dbReference type="Pfam" id="PF08436">
    <property type="entry name" value="DXP_redisom_C"/>
    <property type="match status" value="1"/>
</dbReference>
<dbReference type="AlphaFoldDB" id="X1L6N4"/>
<reference evidence="15" key="1">
    <citation type="journal article" date="2014" name="Front. Microbiol.">
        <title>High frequency of phylogenetically diverse reductive dehalogenase-homologous genes in deep subseafloor sedimentary metagenomes.</title>
        <authorList>
            <person name="Kawai M."/>
            <person name="Futagami T."/>
            <person name="Toyoda A."/>
            <person name="Takaki Y."/>
            <person name="Nishi S."/>
            <person name="Hori S."/>
            <person name="Arai W."/>
            <person name="Tsubouchi T."/>
            <person name="Morono Y."/>
            <person name="Uchiyama I."/>
            <person name="Ito T."/>
            <person name="Fujiyama A."/>
            <person name="Inagaki F."/>
            <person name="Takami H."/>
        </authorList>
    </citation>
    <scope>NUCLEOTIDE SEQUENCE</scope>
    <source>
        <strain evidence="15">Expedition CK06-06</strain>
    </source>
</reference>
<organism evidence="15">
    <name type="scientific">marine sediment metagenome</name>
    <dbReference type="NCBI Taxonomy" id="412755"/>
    <lineage>
        <taxon>unclassified sequences</taxon>
        <taxon>metagenomes</taxon>
        <taxon>ecological metagenomes</taxon>
    </lineage>
</organism>
<keyword evidence="9" id="KW-0464">Manganese</keyword>
<evidence type="ECO:0000256" key="6">
    <source>
        <dbReference type="ARBA" id="ARBA00022723"/>
    </source>
</evidence>
<dbReference type="SUPFAM" id="SSF55347">
    <property type="entry name" value="Glyceraldehyde-3-phosphate dehydrogenase-like, C-terminal domain"/>
    <property type="match status" value="1"/>
</dbReference>
<keyword evidence="10" id="KW-0414">Isoprene biosynthesis</keyword>
<evidence type="ECO:0000256" key="5">
    <source>
        <dbReference type="ARBA" id="ARBA00012366"/>
    </source>
</evidence>
<gene>
    <name evidence="15" type="ORF">S06H3_01609</name>
</gene>
<evidence type="ECO:0000256" key="10">
    <source>
        <dbReference type="ARBA" id="ARBA00023229"/>
    </source>
</evidence>
<evidence type="ECO:0000313" key="15">
    <source>
        <dbReference type="EMBL" id="GAH98089.1"/>
    </source>
</evidence>
<proteinExistence type="inferred from homology"/>
<dbReference type="UniPathway" id="UPA00056">
    <property type="reaction ID" value="UER00092"/>
</dbReference>
<dbReference type="PANTHER" id="PTHR30525:SF0">
    <property type="entry name" value="1-DEOXY-D-XYLULOSE 5-PHOSPHATE REDUCTOISOMERASE, CHLOROPLASTIC"/>
    <property type="match status" value="1"/>
</dbReference>
<evidence type="ECO:0000256" key="4">
    <source>
        <dbReference type="ARBA" id="ARBA00006825"/>
    </source>
</evidence>
<dbReference type="GO" id="GO:0051484">
    <property type="term" value="P:isopentenyl diphosphate biosynthetic process, methylerythritol 4-phosphate pathway involved in terpenoid biosynthetic process"/>
    <property type="evidence" value="ECO:0007669"/>
    <property type="project" value="TreeGrafter"/>
</dbReference>
<evidence type="ECO:0000256" key="8">
    <source>
        <dbReference type="ARBA" id="ARBA00023002"/>
    </source>
</evidence>
<evidence type="ECO:0000256" key="1">
    <source>
        <dbReference type="ARBA" id="ARBA00001936"/>
    </source>
</evidence>
<dbReference type="InterPro" id="IPR013512">
    <property type="entry name" value="DXP_reductoisomerase_N"/>
</dbReference>
<dbReference type="NCBIfam" id="TIGR00243">
    <property type="entry name" value="Dxr"/>
    <property type="match status" value="1"/>
</dbReference>
<comment type="cofactor">
    <cofactor evidence="2">
        <name>Mg(2+)</name>
        <dbReference type="ChEBI" id="CHEBI:18420"/>
    </cofactor>
</comment>
<dbReference type="Pfam" id="PF02670">
    <property type="entry name" value="DXP_reductoisom"/>
    <property type="match status" value="1"/>
</dbReference>
<dbReference type="InterPro" id="IPR026877">
    <property type="entry name" value="DXPR_C"/>
</dbReference>
<dbReference type="GO" id="GO:0030604">
    <property type="term" value="F:1-deoxy-D-xylulose-5-phosphate reductoisomerase activity"/>
    <property type="evidence" value="ECO:0007669"/>
    <property type="project" value="UniProtKB-EC"/>
</dbReference>
<feature type="domain" description="DXP reductoisomerase C-terminal" evidence="14">
    <location>
        <begin position="166"/>
        <end position="282"/>
    </location>
</feature>
<comment type="catalytic activity">
    <reaction evidence="11">
        <text>2-C-methyl-D-erythritol 4-phosphate + NADP(+) = 1-deoxy-D-xylulose 5-phosphate + NADPH + H(+)</text>
        <dbReference type="Rhea" id="RHEA:13717"/>
        <dbReference type="ChEBI" id="CHEBI:15378"/>
        <dbReference type="ChEBI" id="CHEBI:57783"/>
        <dbReference type="ChEBI" id="CHEBI:57792"/>
        <dbReference type="ChEBI" id="CHEBI:58262"/>
        <dbReference type="ChEBI" id="CHEBI:58349"/>
        <dbReference type="EC" id="1.1.1.267"/>
    </reaction>
    <physiologicalReaction direction="right-to-left" evidence="11">
        <dbReference type="Rhea" id="RHEA:13719"/>
    </physiologicalReaction>
</comment>
<evidence type="ECO:0000259" key="14">
    <source>
        <dbReference type="Pfam" id="PF13288"/>
    </source>
</evidence>
<evidence type="ECO:0000259" key="13">
    <source>
        <dbReference type="Pfam" id="PF08436"/>
    </source>
</evidence>
<evidence type="ECO:0000256" key="11">
    <source>
        <dbReference type="ARBA" id="ARBA00048543"/>
    </source>
</evidence>
<comment type="pathway">
    <text evidence="3">Isoprenoid biosynthesis; isopentenyl diphosphate biosynthesis via DXP pathway; isopentenyl diphosphate from 1-deoxy-D-xylulose 5-phosphate: step 1/6.</text>
</comment>
<dbReference type="EMBL" id="BARV01000414">
    <property type="protein sequence ID" value="GAH98089.1"/>
    <property type="molecule type" value="Genomic_DNA"/>
</dbReference>
<keyword evidence="7" id="KW-0521">NADP</keyword>
<name>X1L6N4_9ZZZZ</name>
<evidence type="ECO:0000256" key="2">
    <source>
        <dbReference type="ARBA" id="ARBA00001946"/>
    </source>
</evidence>
<dbReference type="Gene3D" id="3.40.50.720">
    <property type="entry name" value="NAD(P)-binding Rossmann-like Domain"/>
    <property type="match status" value="1"/>
</dbReference>